<evidence type="ECO:0000256" key="14">
    <source>
        <dbReference type="ARBA" id="ARBA00022842"/>
    </source>
</evidence>
<dbReference type="InterPro" id="IPR036945">
    <property type="entry name" value="DAGK_sf"/>
</dbReference>
<evidence type="ECO:0000256" key="19">
    <source>
        <dbReference type="ARBA" id="ARBA00023264"/>
    </source>
</evidence>
<evidence type="ECO:0000256" key="12">
    <source>
        <dbReference type="ARBA" id="ARBA00022777"/>
    </source>
</evidence>
<keyword evidence="8 24" id="KW-0808">Transferase</keyword>
<evidence type="ECO:0000256" key="10">
    <source>
        <dbReference type="ARBA" id="ARBA00022723"/>
    </source>
</evidence>
<dbReference type="GO" id="GO:0005886">
    <property type="term" value="C:plasma membrane"/>
    <property type="evidence" value="ECO:0007669"/>
    <property type="project" value="UniProtKB-SubCell"/>
</dbReference>
<keyword evidence="16 24" id="KW-0443">Lipid metabolism</keyword>
<evidence type="ECO:0000256" key="23">
    <source>
        <dbReference type="PIRSR" id="PIRSR600829-4"/>
    </source>
</evidence>
<keyword evidence="19 24" id="KW-1208">Phospholipid metabolism</keyword>
<feature type="binding site" evidence="22">
    <location>
        <position position="25"/>
    </location>
    <ligand>
        <name>ATP</name>
        <dbReference type="ChEBI" id="CHEBI:30616"/>
    </ligand>
</feature>
<evidence type="ECO:0000256" key="7">
    <source>
        <dbReference type="ARBA" id="ARBA00022519"/>
    </source>
</evidence>
<feature type="binding site" evidence="22">
    <location>
        <begin position="103"/>
        <end position="104"/>
    </location>
    <ligand>
        <name>ATP</name>
        <dbReference type="ChEBI" id="CHEBI:30616"/>
    </ligand>
</feature>
<reference evidence="25 26" key="1">
    <citation type="submission" date="2020-02" db="EMBL/GenBank/DDBJ databases">
        <title>Pelistega sp. NLN82 were isolated from wild rodents of the Hainan Island.</title>
        <authorList>
            <person name="Niu N."/>
            <person name="Zhou J."/>
        </authorList>
    </citation>
    <scope>NUCLEOTIDE SEQUENCE [LARGE SCALE GENOMIC DNA]</scope>
    <source>
        <strain evidence="25 26">NLN82</strain>
    </source>
</reference>
<proteinExistence type="inferred from homology"/>
<keyword evidence="6" id="KW-0444">Lipid biosynthesis</keyword>
<evidence type="ECO:0000256" key="9">
    <source>
        <dbReference type="ARBA" id="ARBA00022692"/>
    </source>
</evidence>
<feature type="transmembrane region" description="Helical" evidence="24">
    <location>
        <begin position="38"/>
        <end position="58"/>
    </location>
</feature>
<comment type="similarity">
    <text evidence="2 24">Belongs to the bacterial diacylglycerol kinase family.</text>
</comment>
<feature type="binding site" evidence="22">
    <location>
        <position position="85"/>
    </location>
    <ligand>
        <name>ATP</name>
        <dbReference type="ChEBI" id="CHEBI:30616"/>
    </ligand>
</feature>
<comment type="catalytic activity">
    <reaction evidence="24">
        <text>a 1,2-diacyl-sn-glycerol + ATP = a 1,2-diacyl-sn-glycero-3-phosphate + ADP + H(+)</text>
        <dbReference type="Rhea" id="RHEA:10272"/>
        <dbReference type="ChEBI" id="CHEBI:15378"/>
        <dbReference type="ChEBI" id="CHEBI:17815"/>
        <dbReference type="ChEBI" id="CHEBI:30616"/>
        <dbReference type="ChEBI" id="CHEBI:58608"/>
        <dbReference type="ChEBI" id="CHEBI:456216"/>
        <dbReference type="EC" id="2.7.1.107"/>
    </reaction>
</comment>
<comment type="cofactor">
    <cofactor evidence="23">
        <name>Mg(2+)</name>
        <dbReference type="ChEBI" id="CHEBI:18420"/>
    </cofactor>
    <text evidence="23">Mn(2+), Zn(2+), Cd(2+) and Co(2+) support activity to lesser extents.</text>
</comment>
<name>A0A6L9Y303_9BURK</name>
<keyword evidence="12 24" id="KW-0418">Kinase</keyword>
<feature type="transmembrane region" description="Helical" evidence="24">
    <location>
        <begin position="64"/>
        <end position="84"/>
    </location>
</feature>
<dbReference type="InterPro" id="IPR000829">
    <property type="entry name" value="DAGK"/>
</dbReference>
<sequence>MQSNSPQPSYKSKRGLKRIKNALIYSLSGLKIAYRFEAAFFTELWLCLVLVPFAFILGQTGFEVLFLIATLFLVLIAELLNSAVEAIADRISHDYDEYIKRAKDMGSAAVFLCLSLVAITWGYFLIKRFFL</sequence>
<evidence type="ECO:0000313" key="25">
    <source>
        <dbReference type="EMBL" id="NEN74720.1"/>
    </source>
</evidence>
<dbReference type="AlphaFoldDB" id="A0A6L9Y303"/>
<dbReference type="GO" id="GO:0005524">
    <property type="term" value="F:ATP binding"/>
    <property type="evidence" value="ECO:0007669"/>
    <property type="project" value="UniProtKB-KW"/>
</dbReference>
<keyword evidence="13 22" id="KW-0067">ATP-binding</keyword>
<dbReference type="Pfam" id="PF01219">
    <property type="entry name" value="DAGK_prokar"/>
    <property type="match status" value="1"/>
</dbReference>
<gene>
    <name evidence="25" type="ORF">F9B74_00045</name>
</gene>
<dbReference type="Gene3D" id="1.10.287.3610">
    <property type="match status" value="1"/>
</dbReference>
<organism evidence="25 26">
    <name type="scientific">Pelistega ratti</name>
    <dbReference type="NCBI Taxonomy" id="2652177"/>
    <lineage>
        <taxon>Bacteria</taxon>
        <taxon>Pseudomonadati</taxon>
        <taxon>Pseudomonadota</taxon>
        <taxon>Betaproteobacteria</taxon>
        <taxon>Burkholderiales</taxon>
        <taxon>Alcaligenaceae</taxon>
        <taxon>Pelistega</taxon>
    </lineage>
</organism>
<feature type="binding site" evidence="21">
    <location>
        <position position="107"/>
    </location>
    <ligand>
        <name>substrate</name>
    </ligand>
</feature>
<evidence type="ECO:0000256" key="13">
    <source>
        <dbReference type="ARBA" id="ARBA00022840"/>
    </source>
</evidence>
<comment type="subcellular location">
    <subcellularLocation>
        <location evidence="1 24">Cell inner membrane</location>
        <topology evidence="1 24">Multi-pass membrane protein</topology>
    </subcellularLocation>
</comment>
<dbReference type="PANTHER" id="PTHR34299">
    <property type="entry name" value="DIACYLGLYCEROL KINASE"/>
    <property type="match status" value="1"/>
</dbReference>
<keyword evidence="5" id="KW-1003">Cell membrane</keyword>
<evidence type="ECO:0000313" key="26">
    <source>
        <dbReference type="Proteomes" id="UP000477651"/>
    </source>
</evidence>
<dbReference type="GO" id="GO:0006654">
    <property type="term" value="P:phosphatidic acid biosynthetic process"/>
    <property type="evidence" value="ECO:0007669"/>
    <property type="project" value="InterPro"/>
</dbReference>
<evidence type="ECO:0000256" key="11">
    <source>
        <dbReference type="ARBA" id="ARBA00022741"/>
    </source>
</evidence>
<dbReference type="PANTHER" id="PTHR34299:SF1">
    <property type="entry name" value="DIACYLGLYCEROL KINASE"/>
    <property type="match status" value="1"/>
</dbReference>
<evidence type="ECO:0000256" key="3">
    <source>
        <dbReference type="ARBA" id="ARBA00012133"/>
    </source>
</evidence>
<evidence type="ECO:0000256" key="20">
    <source>
        <dbReference type="PIRSR" id="PIRSR600829-1"/>
    </source>
</evidence>
<keyword evidence="11 22" id="KW-0547">Nucleotide-binding</keyword>
<evidence type="ECO:0000256" key="22">
    <source>
        <dbReference type="PIRSR" id="PIRSR600829-3"/>
    </source>
</evidence>
<evidence type="ECO:0000256" key="18">
    <source>
        <dbReference type="ARBA" id="ARBA00023209"/>
    </source>
</evidence>
<accession>A0A6L9Y303</accession>
<keyword evidence="7 24" id="KW-0997">Cell inner membrane</keyword>
<keyword evidence="15 24" id="KW-1133">Transmembrane helix</keyword>
<feature type="binding site" evidence="23">
    <location>
        <position position="85"/>
    </location>
    <ligand>
        <name>a divalent metal cation</name>
        <dbReference type="ChEBI" id="CHEBI:60240"/>
    </ligand>
</feature>
<evidence type="ECO:0000256" key="1">
    <source>
        <dbReference type="ARBA" id="ARBA00004429"/>
    </source>
</evidence>
<evidence type="ECO:0000256" key="4">
    <source>
        <dbReference type="ARBA" id="ARBA00017575"/>
    </source>
</evidence>
<dbReference type="EMBL" id="JAAGYR010000001">
    <property type="protein sequence ID" value="NEN74720.1"/>
    <property type="molecule type" value="Genomic_DNA"/>
</dbReference>
<evidence type="ECO:0000256" key="16">
    <source>
        <dbReference type="ARBA" id="ARBA00023098"/>
    </source>
</evidence>
<dbReference type="EC" id="2.7.1.107" evidence="3 24"/>
<evidence type="ECO:0000256" key="6">
    <source>
        <dbReference type="ARBA" id="ARBA00022516"/>
    </source>
</evidence>
<evidence type="ECO:0000256" key="24">
    <source>
        <dbReference type="RuleBase" id="RU363065"/>
    </source>
</evidence>
<comment type="function">
    <text evidence="24">Catalyzes the ATP-dependent phosphorylation of sn-l,2-diacylglycerol (DAG) to phosphatidic acid. Involved in the recycling of diacylglycerol produced as a by-product during membrane-derived oligosaccharide (MDO) biosynthesis.</text>
</comment>
<dbReference type="GO" id="GO:0046872">
    <property type="term" value="F:metal ion binding"/>
    <property type="evidence" value="ECO:0007669"/>
    <property type="project" value="UniProtKB-KW"/>
</dbReference>
<dbReference type="RefSeq" id="WP_159991110.1">
    <property type="nucleotide sequence ID" value="NZ_CP047165.1"/>
</dbReference>
<protein>
    <recommendedName>
        <fullName evidence="4 24">Diacylglycerol kinase</fullName>
        <ecNumber evidence="3 24">2.7.1.107</ecNumber>
    </recommendedName>
</protein>
<evidence type="ECO:0000256" key="21">
    <source>
        <dbReference type="PIRSR" id="PIRSR600829-2"/>
    </source>
</evidence>
<keyword evidence="26" id="KW-1185">Reference proteome</keyword>
<dbReference type="CDD" id="cd14264">
    <property type="entry name" value="DAGK_IM"/>
    <property type="match status" value="1"/>
</dbReference>
<evidence type="ECO:0000256" key="8">
    <source>
        <dbReference type="ARBA" id="ARBA00022679"/>
    </source>
</evidence>
<keyword evidence="9 24" id="KW-0812">Transmembrane</keyword>
<feature type="binding site" evidence="21">
    <location>
        <position position="18"/>
    </location>
    <ligand>
        <name>substrate</name>
    </ligand>
</feature>
<feature type="binding site" evidence="23">
    <location>
        <position position="37"/>
    </location>
    <ligand>
        <name>a divalent metal cation</name>
        <dbReference type="ChEBI" id="CHEBI:60240"/>
    </ligand>
</feature>
<feature type="binding site" evidence="21">
    <location>
        <begin position="39"/>
        <end position="43"/>
    </location>
    <ligand>
        <name>substrate</name>
    </ligand>
</feature>
<keyword evidence="18" id="KW-0594">Phospholipid biosynthesis</keyword>
<comment type="caution">
    <text evidence="25">The sequence shown here is derived from an EMBL/GenBank/DDBJ whole genome shotgun (WGS) entry which is preliminary data.</text>
</comment>
<keyword evidence="10 23" id="KW-0479">Metal-binding</keyword>
<feature type="binding site" evidence="22">
    <location>
        <position position="37"/>
    </location>
    <ligand>
        <name>ATP</name>
        <dbReference type="ChEBI" id="CHEBI:30616"/>
    </ligand>
</feature>
<evidence type="ECO:0000256" key="17">
    <source>
        <dbReference type="ARBA" id="ARBA00023136"/>
    </source>
</evidence>
<dbReference type="GO" id="GO:0004143">
    <property type="term" value="F:ATP-dependent diacylglycerol kinase activity"/>
    <property type="evidence" value="ECO:0007669"/>
    <property type="project" value="UniProtKB-EC"/>
</dbReference>
<evidence type="ECO:0000256" key="5">
    <source>
        <dbReference type="ARBA" id="ARBA00022475"/>
    </source>
</evidence>
<feature type="binding site" evidence="22">
    <location>
        <position position="18"/>
    </location>
    <ligand>
        <name>ATP</name>
        <dbReference type="ChEBI" id="CHEBI:30616"/>
    </ligand>
</feature>
<evidence type="ECO:0000256" key="15">
    <source>
        <dbReference type="ARBA" id="ARBA00022989"/>
    </source>
</evidence>
<feature type="transmembrane region" description="Helical" evidence="24">
    <location>
        <begin position="105"/>
        <end position="126"/>
    </location>
</feature>
<feature type="active site" description="Proton acceptor" evidence="20">
    <location>
        <position position="78"/>
    </location>
</feature>
<feature type="binding site" evidence="21">
    <location>
        <position position="78"/>
    </location>
    <ligand>
        <name>substrate</name>
    </ligand>
</feature>
<keyword evidence="17 24" id="KW-0472">Membrane</keyword>
<dbReference type="InterPro" id="IPR033718">
    <property type="entry name" value="DAGK_prok"/>
</dbReference>
<keyword evidence="14 23" id="KW-0460">Magnesium</keyword>
<evidence type="ECO:0000256" key="2">
    <source>
        <dbReference type="ARBA" id="ARBA00005967"/>
    </source>
</evidence>
<dbReference type="Proteomes" id="UP000477651">
    <property type="component" value="Unassembled WGS sequence"/>
</dbReference>